<evidence type="ECO:0000313" key="2">
    <source>
        <dbReference type="EMBL" id="KAK9136617.1"/>
    </source>
</evidence>
<organism evidence="2 3">
    <name type="scientific">Stephania japonica</name>
    <dbReference type="NCBI Taxonomy" id="461633"/>
    <lineage>
        <taxon>Eukaryota</taxon>
        <taxon>Viridiplantae</taxon>
        <taxon>Streptophyta</taxon>
        <taxon>Embryophyta</taxon>
        <taxon>Tracheophyta</taxon>
        <taxon>Spermatophyta</taxon>
        <taxon>Magnoliopsida</taxon>
        <taxon>Ranunculales</taxon>
        <taxon>Menispermaceae</taxon>
        <taxon>Menispermoideae</taxon>
        <taxon>Cissampelideae</taxon>
        <taxon>Stephania</taxon>
    </lineage>
</organism>
<keyword evidence="3" id="KW-1185">Reference proteome</keyword>
<protein>
    <submittedName>
        <fullName evidence="2">Uncharacterized protein</fullName>
    </submittedName>
</protein>
<feature type="compositionally biased region" description="Basic residues" evidence="1">
    <location>
        <begin position="10"/>
        <end position="21"/>
    </location>
</feature>
<dbReference type="EMBL" id="JBBNAE010000003">
    <property type="protein sequence ID" value="KAK9136617.1"/>
    <property type="molecule type" value="Genomic_DNA"/>
</dbReference>
<sequence length="65" mass="7298">MDEGEEWKGRSNKKTKKKGNKTKKEEEEEGEGEGEGHRHQQLPKQAALTSADQTDRSEGDSQQQG</sequence>
<reference evidence="2 3" key="1">
    <citation type="submission" date="2024-01" db="EMBL/GenBank/DDBJ databases">
        <title>Genome assemblies of Stephania.</title>
        <authorList>
            <person name="Yang L."/>
        </authorList>
    </citation>
    <scope>NUCLEOTIDE SEQUENCE [LARGE SCALE GENOMIC DNA]</scope>
    <source>
        <strain evidence="2">QJT</strain>
        <tissue evidence="2">Leaf</tissue>
    </source>
</reference>
<evidence type="ECO:0000313" key="3">
    <source>
        <dbReference type="Proteomes" id="UP001417504"/>
    </source>
</evidence>
<feature type="region of interest" description="Disordered" evidence="1">
    <location>
        <begin position="1"/>
        <end position="65"/>
    </location>
</feature>
<evidence type="ECO:0000256" key="1">
    <source>
        <dbReference type="SAM" id="MobiDB-lite"/>
    </source>
</evidence>
<dbReference type="Proteomes" id="UP001417504">
    <property type="component" value="Unassembled WGS sequence"/>
</dbReference>
<proteinExistence type="predicted"/>
<name>A0AAP0JMA8_9MAGN</name>
<dbReference type="AlphaFoldDB" id="A0AAP0JMA8"/>
<accession>A0AAP0JMA8</accession>
<gene>
    <name evidence="2" type="ORF">Sjap_007211</name>
</gene>
<comment type="caution">
    <text evidence="2">The sequence shown here is derived from an EMBL/GenBank/DDBJ whole genome shotgun (WGS) entry which is preliminary data.</text>
</comment>